<organism evidence="7 8">
    <name type="scientific">Dendrothele bispora (strain CBS 962.96)</name>
    <dbReference type="NCBI Taxonomy" id="1314807"/>
    <lineage>
        <taxon>Eukaryota</taxon>
        <taxon>Fungi</taxon>
        <taxon>Dikarya</taxon>
        <taxon>Basidiomycota</taxon>
        <taxon>Agaricomycotina</taxon>
        <taxon>Agaricomycetes</taxon>
        <taxon>Agaricomycetidae</taxon>
        <taxon>Agaricales</taxon>
        <taxon>Agaricales incertae sedis</taxon>
        <taxon>Dendrothele</taxon>
    </lineage>
</organism>
<name>A0A4V4HF52_DENBC</name>
<dbReference type="AlphaFoldDB" id="A0A4V4HF52"/>
<dbReference type="PANTHER" id="PTHR43303:SF4">
    <property type="entry name" value="NADPH DEHYDROGENASE C23G7.10C-RELATED"/>
    <property type="match status" value="1"/>
</dbReference>
<keyword evidence="8" id="KW-1185">Reference proteome</keyword>
<dbReference type="GO" id="GO:0010181">
    <property type="term" value="F:FMN binding"/>
    <property type="evidence" value="ECO:0007669"/>
    <property type="project" value="InterPro"/>
</dbReference>
<feature type="domain" description="NADH:flavin oxidoreductase/NADH oxidase N-terminal" evidence="6">
    <location>
        <begin position="73"/>
        <end position="239"/>
    </location>
</feature>
<keyword evidence="4" id="KW-0521">NADP</keyword>
<keyword evidence="5" id="KW-0560">Oxidoreductase</keyword>
<evidence type="ECO:0000313" key="7">
    <source>
        <dbReference type="EMBL" id="THU93525.1"/>
    </source>
</evidence>
<feature type="domain" description="NADH:flavin oxidoreductase/NADH oxidase N-terminal" evidence="6">
    <location>
        <begin position="243"/>
        <end position="390"/>
    </location>
</feature>
<dbReference type="InterPro" id="IPR001155">
    <property type="entry name" value="OxRdtase_FMN_N"/>
</dbReference>
<dbReference type="PANTHER" id="PTHR43303">
    <property type="entry name" value="NADPH DEHYDROGENASE C23G7.10C-RELATED"/>
    <property type="match status" value="1"/>
</dbReference>
<dbReference type="SUPFAM" id="SSF51395">
    <property type="entry name" value="FMN-linked oxidoreductases"/>
    <property type="match status" value="1"/>
</dbReference>
<dbReference type="Proteomes" id="UP000297245">
    <property type="component" value="Unassembled WGS sequence"/>
</dbReference>
<reference evidence="7 8" key="1">
    <citation type="journal article" date="2019" name="Nat. Ecol. Evol.">
        <title>Megaphylogeny resolves global patterns of mushroom evolution.</title>
        <authorList>
            <person name="Varga T."/>
            <person name="Krizsan K."/>
            <person name="Foldi C."/>
            <person name="Dima B."/>
            <person name="Sanchez-Garcia M."/>
            <person name="Sanchez-Ramirez S."/>
            <person name="Szollosi G.J."/>
            <person name="Szarkandi J.G."/>
            <person name="Papp V."/>
            <person name="Albert L."/>
            <person name="Andreopoulos W."/>
            <person name="Angelini C."/>
            <person name="Antonin V."/>
            <person name="Barry K.W."/>
            <person name="Bougher N.L."/>
            <person name="Buchanan P."/>
            <person name="Buyck B."/>
            <person name="Bense V."/>
            <person name="Catcheside P."/>
            <person name="Chovatia M."/>
            <person name="Cooper J."/>
            <person name="Damon W."/>
            <person name="Desjardin D."/>
            <person name="Finy P."/>
            <person name="Geml J."/>
            <person name="Haridas S."/>
            <person name="Hughes K."/>
            <person name="Justo A."/>
            <person name="Karasinski D."/>
            <person name="Kautmanova I."/>
            <person name="Kiss B."/>
            <person name="Kocsube S."/>
            <person name="Kotiranta H."/>
            <person name="LaButti K.M."/>
            <person name="Lechner B.E."/>
            <person name="Liimatainen K."/>
            <person name="Lipzen A."/>
            <person name="Lukacs Z."/>
            <person name="Mihaltcheva S."/>
            <person name="Morgado L.N."/>
            <person name="Niskanen T."/>
            <person name="Noordeloos M.E."/>
            <person name="Ohm R.A."/>
            <person name="Ortiz-Santana B."/>
            <person name="Ovrebo C."/>
            <person name="Racz N."/>
            <person name="Riley R."/>
            <person name="Savchenko A."/>
            <person name="Shiryaev A."/>
            <person name="Soop K."/>
            <person name="Spirin V."/>
            <person name="Szebenyi C."/>
            <person name="Tomsovsky M."/>
            <person name="Tulloss R.E."/>
            <person name="Uehling J."/>
            <person name="Grigoriev I.V."/>
            <person name="Vagvolgyi C."/>
            <person name="Papp T."/>
            <person name="Martin F.M."/>
            <person name="Miettinen O."/>
            <person name="Hibbett D.S."/>
            <person name="Nagy L.G."/>
        </authorList>
    </citation>
    <scope>NUCLEOTIDE SEQUENCE [LARGE SCALE GENOMIC DNA]</scope>
    <source>
        <strain evidence="7 8">CBS 962.96</strain>
    </source>
</reference>
<evidence type="ECO:0000313" key="8">
    <source>
        <dbReference type="Proteomes" id="UP000297245"/>
    </source>
</evidence>
<gene>
    <name evidence="7" type="ORF">K435DRAFT_840219</name>
</gene>
<accession>A0A4V4HF52</accession>
<dbReference type="InterPro" id="IPR044152">
    <property type="entry name" value="YqjM-like"/>
</dbReference>
<evidence type="ECO:0000256" key="3">
    <source>
        <dbReference type="ARBA" id="ARBA00022643"/>
    </source>
</evidence>
<evidence type="ECO:0000259" key="6">
    <source>
        <dbReference type="Pfam" id="PF00724"/>
    </source>
</evidence>
<keyword evidence="3" id="KW-0288">FMN</keyword>
<comment type="cofactor">
    <cofactor evidence="1">
        <name>FMN</name>
        <dbReference type="ChEBI" id="CHEBI:58210"/>
    </cofactor>
</comment>
<protein>
    <submittedName>
        <fullName evidence="7">FMN-linked oxidoreductase</fullName>
    </submittedName>
</protein>
<dbReference type="InterPro" id="IPR013785">
    <property type="entry name" value="Aldolase_TIM"/>
</dbReference>
<dbReference type="Gene3D" id="3.20.20.70">
    <property type="entry name" value="Aldolase class I"/>
    <property type="match status" value="2"/>
</dbReference>
<evidence type="ECO:0000256" key="4">
    <source>
        <dbReference type="ARBA" id="ARBA00022857"/>
    </source>
</evidence>
<evidence type="ECO:0000256" key="1">
    <source>
        <dbReference type="ARBA" id="ARBA00001917"/>
    </source>
</evidence>
<dbReference type="Pfam" id="PF00724">
    <property type="entry name" value="Oxidored_FMN"/>
    <property type="match status" value="2"/>
</dbReference>
<dbReference type="GO" id="GO:0050661">
    <property type="term" value="F:NADP binding"/>
    <property type="evidence" value="ECO:0007669"/>
    <property type="project" value="InterPro"/>
</dbReference>
<sequence length="442" mass="47855">MQIQTDYGKSPRASNIDSCPIPLLWSLLSQSSPTSPPLVYPSSLLHKTLLRVLQSILNPVEVPSPNFSPLSRFKIRDVTFQNRIFVPPLCQYSADNGHATPWHMAHVGGIVSRGFGLMIMEGTGVTPEGRITPEDLGLWQDSQIEPLKHVVDFAHSQGQKIGIQLAHAGRKSSTVAPWLHPNAIAAPAVGGFADKIVGPSPILYTKGNPVPKELSKAEIADIVKADADAAKRATRAGFDPSRQHGGSFENRIRFTLEVVDAIRAVIPEGMPLSLRISASDRMEDLDEPSWKNEDTIRLARILAEHGVDLLHVSSAGISPKQFLKMLTAQQDMAAEMKKEVGDKIFVGTVGGIKSGVQAEKYLQDNVADVCFVGRYTQKEPGIVWKFAEELGTVIHVAGQIAWGFFGRGVGSKAAKVKAEIGLALQFLRLAKLGSLKTLCNGG</sequence>
<dbReference type="EMBL" id="ML179247">
    <property type="protein sequence ID" value="THU93525.1"/>
    <property type="molecule type" value="Genomic_DNA"/>
</dbReference>
<evidence type="ECO:0000256" key="5">
    <source>
        <dbReference type="ARBA" id="ARBA00023002"/>
    </source>
</evidence>
<keyword evidence="2" id="KW-0285">Flavoprotein</keyword>
<evidence type="ECO:0000256" key="2">
    <source>
        <dbReference type="ARBA" id="ARBA00022630"/>
    </source>
</evidence>
<proteinExistence type="predicted"/>
<dbReference type="GO" id="GO:0003959">
    <property type="term" value="F:NADPH dehydrogenase activity"/>
    <property type="evidence" value="ECO:0007669"/>
    <property type="project" value="InterPro"/>
</dbReference>
<dbReference type="OrthoDB" id="72788at2759"/>